<name>A0AAD7HY73_9AGAR</name>
<protein>
    <submittedName>
        <fullName evidence="1">Uncharacterized protein</fullName>
    </submittedName>
</protein>
<evidence type="ECO:0000313" key="2">
    <source>
        <dbReference type="Proteomes" id="UP001215598"/>
    </source>
</evidence>
<dbReference type="EMBL" id="JARKIB010000155">
    <property type="protein sequence ID" value="KAJ7731081.1"/>
    <property type="molecule type" value="Genomic_DNA"/>
</dbReference>
<feature type="non-terminal residue" evidence="1">
    <location>
        <position position="1"/>
    </location>
</feature>
<comment type="caution">
    <text evidence="1">The sequence shown here is derived from an EMBL/GenBank/DDBJ whole genome shotgun (WGS) entry which is preliminary data.</text>
</comment>
<organism evidence="1 2">
    <name type="scientific">Mycena metata</name>
    <dbReference type="NCBI Taxonomy" id="1033252"/>
    <lineage>
        <taxon>Eukaryota</taxon>
        <taxon>Fungi</taxon>
        <taxon>Dikarya</taxon>
        <taxon>Basidiomycota</taxon>
        <taxon>Agaricomycotina</taxon>
        <taxon>Agaricomycetes</taxon>
        <taxon>Agaricomycetidae</taxon>
        <taxon>Agaricales</taxon>
        <taxon>Marasmiineae</taxon>
        <taxon>Mycenaceae</taxon>
        <taxon>Mycena</taxon>
    </lineage>
</organism>
<dbReference type="Proteomes" id="UP001215598">
    <property type="component" value="Unassembled WGS sequence"/>
</dbReference>
<gene>
    <name evidence="1" type="ORF">B0H16DRAFT_1329536</name>
</gene>
<dbReference type="AlphaFoldDB" id="A0AAD7HY73"/>
<evidence type="ECO:0000313" key="1">
    <source>
        <dbReference type="EMBL" id="KAJ7731081.1"/>
    </source>
</evidence>
<accession>A0AAD7HY73</accession>
<sequence>RYEEVLDAWVGLERKYGFTVGSSNSSFSRVAQLQEVTDWIRDGRGRSVGIRPIANLETFEKMWWAWWKALQPAWRGQLSPPAHP</sequence>
<proteinExistence type="predicted"/>
<reference evidence="1" key="1">
    <citation type="submission" date="2023-03" db="EMBL/GenBank/DDBJ databases">
        <title>Massive genome expansion in bonnet fungi (Mycena s.s.) driven by repeated elements and novel gene families across ecological guilds.</title>
        <authorList>
            <consortium name="Lawrence Berkeley National Laboratory"/>
            <person name="Harder C.B."/>
            <person name="Miyauchi S."/>
            <person name="Viragh M."/>
            <person name="Kuo A."/>
            <person name="Thoen E."/>
            <person name="Andreopoulos B."/>
            <person name="Lu D."/>
            <person name="Skrede I."/>
            <person name="Drula E."/>
            <person name="Henrissat B."/>
            <person name="Morin E."/>
            <person name="Kohler A."/>
            <person name="Barry K."/>
            <person name="LaButti K."/>
            <person name="Morin E."/>
            <person name="Salamov A."/>
            <person name="Lipzen A."/>
            <person name="Mereny Z."/>
            <person name="Hegedus B."/>
            <person name="Baldrian P."/>
            <person name="Stursova M."/>
            <person name="Weitz H."/>
            <person name="Taylor A."/>
            <person name="Grigoriev I.V."/>
            <person name="Nagy L.G."/>
            <person name="Martin F."/>
            <person name="Kauserud H."/>
        </authorList>
    </citation>
    <scope>NUCLEOTIDE SEQUENCE</scope>
    <source>
        <strain evidence="1">CBHHK182m</strain>
    </source>
</reference>
<keyword evidence="2" id="KW-1185">Reference proteome</keyword>